<evidence type="ECO:0000313" key="2">
    <source>
        <dbReference type="Proteomes" id="UP001218218"/>
    </source>
</evidence>
<dbReference type="Proteomes" id="UP001218218">
    <property type="component" value="Unassembled WGS sequence"/>
</dbReference>
<protein>
    <submittedName>
        <fullName evidence="1">Uncharacterized protein</fullName>
    </submittedName>
</protein>
<dbReference type="AlphaFoldDB" id="A0AAD7ASV6"/>
<comment type="caution">
    <text evidence="1">The sequence shown here is derived from an EMBL/GenBank/DDBJ whole genome shotgun (WGS) entry which is preliminary data.</text>
</comment>
<accession>A0AAD7ASV6</accession>
<gene>
    <name evidence="1" type="ORF">DFH08DRAFT_1005982</name>
</gene>
<keyword evidence="2" id="KW-1185">Reference proteome</keyword>
<name>A0AAD7ASV6_9AGAR</name>
<dbReference type="EMBL" id="JARIHO010000002">
    <property type="protein sequence ID" value="KAJ7367381.1"/>
    <property type="molecule type" value="Genomic_DNA"/>
</dbReference>
<organism evidence="1 2">
    <name type="scientific">Mycena albidolilacea</name>
    <dbReference type="NCBI Taxonomy" id="1033008"/>
    <lineage>
        <taxon>Eukaryota</taxon>
        <taxon>Fungi</taxon>
        <taxon>Dikarya</taxon>
        <taxon>Basidiomycota</taxon>
        <taxon>Agaricomycotina</taxon>
        <taxon>Agaricomycetes</taxon>
        <taxon>Agaricomycetidae</taxon>
        <taxon>Agaricales</taxon>
        <taxon>Marasmiineae</taxon>
        <taxon>Mycenaceae</taxon>
        <taxon>Mycena</taxon>
    </lineage>
</organism>
<proteinExistence type="predicted"/>
<reference evidence="1" key="1">
    <citation type="submission" date="2023-03" db="EMBL/GenBank/DDBJ databases">
        <title>Massive genome expansion in bonnet fungi (Mycena s.s.) driven by repeated elements and novel gene families across ecological guilds.</title>
        <authorList>
            <consortium name="Lawrence Berkeley National Laboratory"/>
            <person name="Harder C.B."/>
            <person name="Miyauchi S."/>
            <person name="Viragh M."/>
            <person name="Kuo A."/>
            <person name="Thoen E."/>
            <person name="Andreopoulos B."/>
            <person name="Lu D."/>
            <person name="Skrede I."/>
            <person name="Drula E."/>
            <person name="Henrissat B."/>
            <person name="Morin E."/>
            <person name="Kohler A."/>
            <person name="Barry K."/>
            <person name="LaButti K."/>
            <person name="Morin E."/>
            <person name="Salamov A."/>
            <person name="Lipzen A."/>
            <person name="Mereny Z."/>
            <person name="Hegedus B."/>
            <person name="Baldrian P."/>
            <person name="Stursova M."/>
            <person name="Weitz H."/>
            <person name="Taylor A."/>
            <person name="Grigoriev I.V."/>
            <person name="Nagy L.G."/>
            <person name="Martin F."/>
            <person name="Kauserud H."/>
        </authorList>
    </citation>
    <scope>NUCLEOTIDE SEQUENCE</scope>
    <source>
        <strain evidence="1">CBHHK002</strain>
    </source>
</reference>
<evidence type="ECO:0000313" key="1">
    <source>
        <dbReference type="EMBL" id="KAJ7367381.1"/>
    </source>
</evidence>
<sequence>MQRALDRYNEGVTPASIYDIDQLEAIKSGILPTADSISIDEELEHDVDSRRIISPADTVPDLKLREAEAALSQVLDELQEVGVLQKKNLVDIEDLIQMPEKAVIEDATDKEIFEAVQKLRSQEANREIHGSDDDEEIDPKPSWKEALQAAATLCKYIADLDDLFARKMEGALSLFGCETRRKEVRTMANSSIYDYFTYK</sequence>